<dbReference type="STRING" id="568860.SAMN05421811_114214"/>
<reference evidence="3 4" key="1">
    <citation type="submission" date="2016-10" db="EMBL/GenBank/DDBJ databases">
        <authorList>
            <person name="de Groot N.N."/>
        </authorList>
    </citation>
    <scope>NUCLEOTIDE SEQUENCE [LARGE SCALE GENOMIC DNA]</scope>
    <source>
        <strain evidence="3 4">CGMCC 4.5598</strain>
    </source>
</reference>
<keyword evidence="4" id="KW-1185">Reference proteome</keyword>
<feature type="domain" description="LigXa-like C-terminal" evidence="2">
    <location>
        <begin position="9"/>
        <end position="305"/>
    </location>
</feature>
<name>A0A1I0LCA1_9ACTN</name>
<feature type="region of interest" description="Disordered" evidence="1">
    <location>
        <begin position="269"/>
        <end position="308"/>
    </location>
</feature>
<organism evidence="3 4">
    <name type="scientific">Nonomuraea wenchangensis</name>
    <dbReference type="NCBI Taxonomy" id="568860"/>
    <lineage>
        <taxon>Bacteria</taxon>
        <taxon>Bacillati</taxon>
        <taxon>Actinomycetota</taxon>
        <taxon>Actinomycetes</taxon>
        <taxon>Streptosporangiales</taxon>
        <taxon>Streptosporangiaceae</taxon>
        <taxon>Nonomuraea</taxon>
    </lineage>
</organism>
<dbReference type="AlphaFoldDB" id="A0A1I0LCA1"/>
<dbReference type="InterPro" id="IPR045623">
    <property type="entry name" value="LigXa_C"/>
</dbReference>
<evidence type="ECO:0000259" key="2">
    <source>
        <dbReference type="Pfam" id="PF19301"/>
    </source>
</evidence>
<gene>
    <name evidence="3" type="ORF">SAMN05421811_114214</name>
</gene>
<dbReference type="Pfam" id="PF19301">
    <property type="entry name" value="LigXa_C"/>
    <property type="match status" value="1"/>
</dbReference>
<feature type="compositionally biased region" description="Basic and acidic residues" evidence="1">
    <location>
        <begin position="297"/>
        <end position="308"/>
    </location>
</feature>
<protein>
    <recommendedName>
        <fullName evidence="2">LigXa-like C-terminal domain-containing protein</fullName>
    </recommendedName>
</protein>
<accession>A0A1I0LCA1</accession>
<dbReference type="EMBL" id="FOHX01000014">
    <property type="protein sequence ID" value="SEU37461.1"/>
    <property type="molecule type" value="Genomic_DNA"/>
</dbReference>
<sequence length="308" mass="34571">MAGGVVWGHLGPQDKEPPFQRYPFFDLPGENVVVELVVCSANYTRLVEGLIDTTHTGSLHQDALRQLAAGEGPAPSFGGTPRVASAGVLAQDLAPDIEVQETDFGFRYAAVSRHRQVDGSVRRRARVTSFKHPTSILTQSGHLAQMVLPVDDDRSYLFMTFWDPTRNIRDGEARQEILTYYGIDDIAKNVYGAGREFHDLPDRPNKSNNWLQDRAAMKNGSFTGLYRFIPEDFAVSASMGGVERFPVEHLVPADLAIARFRRQMIDNVQRVQKGEDPRGFDPKEQPRPAQYDVPEGEDWRDHYTRAAD</sequence>
<proteinExistence type="predicted"/>
<dbReference type="Proteomes" id="UP000199361">
    <property type="component" value="Unassembled WGS sequence"/>
</dbReference>
<evidence type="ECO:0000313" key="4">
    <source>
        <dbReference type="Proteomes" id="UP000199361"/>
    </source>
</evidence>
<feature type="compositionally biased region" description="Basic and acidic residues" evidence="1">
    <location>
        <begin position="272"/>
        <end position="286"/>
    </location>
</feature>
<dbReference type="RefSeq" id="WP_245775234.1">
    <property type="nucleotide sequence ID" value="NZ_FOHX01000014.1"/>
</dbReference>
<evidence type="ECO:0000256" key="1">
    <source>
        <dbReference type="SAM" id="MobiDB-lite"/>
    </source>
</evidence>
<dbReference type="SUPFAM" id="SSF55961">
    <property type="entry name" value="Bet v1-like"/>
    <property type="match status" value="1"/>
</dbReference>
<evidence type="ECO:0000313" key="3">
    <source>
        <dbReference type="EMBL" id="SEU37461.1"/>
    </source>
</evidence>